<feature type="domain" description="Reverse transcriptase" evidence="2">
    <location>
        <begin position="264"/>
        <end position="466"/>
    </location>
</feature>
<dbReference type="EMBL" id="ABEU02000014">
    <property type="protein sequence ID" value="PNR41123.1"/>
    <property type="molecule type" value="Genomic_DNA"/>
</dbReference>
<reference evidence="4" key="3">
    <citation type="submission" date="2020-12" db="UniProtKB">
        <authorList>
            <consortium name="EnsemblPlants"/>
        </authorList>
    </citation>
    <scope>IDENTIFICATION</scope>
</reference>
<feature type="compositionally biased region" description="Low complexity" evidence="1">
    <location>
        <begin position="29"/>
        <end position="49"/>
    </location>
</feature>
<dbReference type="PANTHER" id="PTHR31635:SF196">
    <property type="entry name" value="REVERSE TRANSCRIPTASE DOMAIN-CONTAINING PROTEIN-RELATED"/>
    <property type="match status" value="1"/>
</dbReference>
<gene>
    <name evidence="3" type="ORF">PHYPA_018526</name>
</gene>
<feature type="region of interest" description="Disordered" evidence="1">
    <location>
        <begin position="1"/>
        <end position="71"/>
    </location>
</feature>
<dbReference type="Pfam" id="PF00078">
    <property type="entry name" value="RVT_1"/>
    <property type="match status" value="1"/>
</dbReference>
<evidence type="ECO:0000313" key="4">
    <source>
        <dbReference type="EnsemblPlants" id="Pp3c14_14620V3.1"/>
    </source>
</evidence>
<dbReference type="InParanoid" id="A0A2K1JHT8"/>
<evidence type="ECO:0000313" key="3">
    <source>
        <dbReference type="EMBL" id="PNR41123.1"/>
    </source>
</evidence>
<evidence type="ECO:0000313" key="5">
    <source>
        <dbReference type="Proteomes" id="UP000006727"/>
    </source>
</evidence>
<dbReference type="Gramene" id="Pp3c14_14620V3.1">
    <property type="protein sequence ID" value="Pp3c14_14620V3.1"/>
    <property type="gene ID" value="Pp3c14_14620"/>
</dbReference>
<dbReference type="EnsemblPlants" id="Pp3c14_14620V3.1">
    <property type="protein sequence ID" value="Pp3c14_14620V3.1"/>
    <property type="gene ID" value="Pp3c14_14620"/>
</dbReference>
<evidence type="ECO:0000259" key="2">
    <source>
        <dbReference type="Pfam" id="PF00078"/>
    </source>
</evidence>
<dbReference type="PaxDb" id="3218-PP1S460_18V6.1"/>
<dbReference type="STRING" id="3218.A0A2K1JHT8"/>
<dbReference type="InterPro" id="IPR000477">
    <property type="entry name" value="RT_dom"/>
</dbReference>
<organism evidence="3">
    <name type="scientific">Physcomitrium patens</name>
    <name type="common">Spreading-leaved earth moss</name>
    <name type="synonym">Physcomitrella patens</name>
    <dbReference type="NCBI Taxonomy" id="3218"/>
    <lineage>
        <taxon>Eukaryota</taxon>
        <taxon>Viridiplantae</taxon>
        <taxon>Streptophyta</taxon>
        <taxon>Embryophyta</taxon>
        <taxon>Bryophyta</taxon>
        <taxon>Bryophytina</taxon>
        <taxon>Bryopsida</taxon>
        <taxon>Funariidae</taxon>
        <taxon>Funariales</taxon>
        <taxon>Funariaceae</taxon>
        <taxon>Physcomitrium</taxon>
    </lineage>
</organism>
<evidence type="ECO:0000256" key="1">
    <source>
        <dbReference type="SAM" id="MobiDB-lite"/>
    </source>
</evidence>
<sequence>MEEREKAQDGTAAHPAHVTSEVPSPQHSQPQCLITTTTTKTTHDQQQQQNGPFILTPAAGTGAEPNKRPRPYPFQLHTITKIFKEATPDFWKPTGIGHALNLNMNLRILDYNGRGLNDAHKVDLLRNYIQELDESADLILLQEQLCTDSRRVTTGHSEVEEVCMRYYCNLFDSEGSVPPCKKEEVDCLSAINHSVSDFMAQLLAQPIIKSKLYKALKIMVLDKAPGSDGTATKKFIIYWEIIGSDYTEMIRAAITSGSFPKGIYAKALQLRLQGPLAAIINPNQCAFMPDRYIFDNILLTQDTIDWAKRSKQNAIFLKLDFAKAYDRVNWRFFLNIMRKLEFPAEFINMIKLTLEDSVAAININGQPSTTIPIRRGVRQACPVVSYLFLIVGEALNARIRQEQEHNRIKGIQLPNADSQQLMLQYTDDTSFTIKEEREYVQNLVETLEKISLASGLIINWHKSGAFWISKRGHPPPWIQNFGWDGFRKLSLAGRILIVNQVLMSSLWYFIGVLASSRKVIKQVKALLRNYLWAGREYRARARVAWKTCILKYKVGGLSLTDPDDATNCLLSKWVLRACEPGNFNLLKFLRYCLLQYQPTKAGNWGPDLNWCMAQNHKRAPGSKIWLQIGKAWQKVVKALHWKRPQTFEATCNVGLWYSPELMEVTRSIVPPLRTAEICKRGLKTINDCWSQSQSTYLTWKEAKQKYSLDQTEEASWQSLIDIIWDQFGTTLQKRFITVKSGGLGGVYAQGVHGIL</sequence>
<reference evidence="3 5" key="1">
    <citation type="journal article" date="2008" name="Science">
        <title>The Physcomitrella genome reveals evolutionary insights into the conquest of land by plants.</title>
        <authorList>
            <person name="Rensing S."/>
            <person name="Lang D."/>
            <person name="Zimmer A."/>
            <person name="Terry A."/>
            <person name="Salamov A."/>
            <person name="Shapiro H."/>
            <person name="Nishiyama T."/>
            <person name="Perroud P.-F."/>
            <person name="Lindquist E."/>
            <person name="Kamisugi Y."/>
            <person name="Tanahashi T."/>
            <person name="Sakakibara K."/>
            <person name="Fujita T."/>
            <person name="Oishi K."/>
            <person name="Shin-I T."/>
            <person name="Kuroki Y."/>
            <person name="Toyoda A."/>
            <person name="Suzuki Y."/>
            <person name="Hashimoto A."/>
            <person name="Yamaguchi K."/>
            <person name="Sugano A."/>
            <person name="Kohara Y."/>
            <person name="Fujiyama A."/>
            <person name="Anterola A."/>
            <person name="Aoki S."/>
            <person name="Ashton N."/>
            <person name="Barbazuk W.B."/>
            <person name="Barker E."/>
            <person name="Bennetzen J."/>
            <person name="Bezanilla M."/>
            <person name="Blankenship R."/>
            <person name="Cho S.H."/>
            <person name="Dutcher S."/>
            <person name="Estelle M."/>
            <person name="Fawcett J.A."/>
            <person name="Gundlach H."/>
            <person name="Hanada K."/>
            <person name="Heyl A."/>
            <person name="Hicks K.A."/>
            <person name="Hugh J."/>
            <person name="Lohr M."/>
            <person name="Mayer K."/>
            <person name="Melkozernov A."/>
            <person name="Murata T."/>
            <person name="Nelson D."/>
            <person name="Pils B."/>
            <person name="Prigge M."/>
            <person name="Reiss B."/>
            <person name="Renner T."/>
            <person name="Rombauts S."/>
            <person name="Rushton P."/>
            <person name="Sanderfoot A."/>
            <person name="Schween G."/>
            <person name="Shiu S.-H."/>
            <person name="Stueber K."/>
            <person name="Theodoulou F.L."/>
            <person name="Tu H."/>
            <person name="Van de Peer Y."/>
            <person name="Verrier P.J."/>
            <person name="Waters E."/>
            <person name="Wood A."/>
            <person name="Yang L."/>
            <person name="Cove D."/>
            <person name="Cuming A."/>
            <person name="Hasebe M."/>
            <person name="Lucas S."/>
            <person name="Mishler D.B."/>
            <person name="Reski R."/>
            <person name="Grigoriev I."/>
            <person name="Quatrano R.S."/>
            <person name="Boore J.L."/>
        </authorList>
    </citation>
    <scope>NUCLEOTIDE SEQUENCE [LARGE SCALE GENOMIC DNA]</scope>
    <source>
        <strain evidence="4 5">cv. Gransden 2004</strain>
    </source>
</reference>
<keyword evidence="5" id="KW-1185">Reference proteome</keyword>
<name>A0A2K1JHT8_PHYPA</name>
<protein>
    <recommendedName>
        <fullName evidence="2">Reverse transcriptase domain-containing protein</fullName>
    </recommendedName>
</protein>
<dbReference type="CDD" id="cd01650">
    <property type="entry name" value="RT_nLTR_like"/>
    <property type="match status" value="1"/>
</dbReference>
<accession>A0A2K1JHT8</accession>
<proteinExistence type="predicted"/>
<dbReference type="Proteomes" id="UP000006727">
    <property type="component" value="Chromosome 14"/>
</dbReference>
<dbReference type="PANTHER" id="PTHR31635">
    <property type="entry name" value="REVERSE TRANSCRIPTASE DOMAIN-CONTAINING PROTEIN-RELATED"/>
    <property type="match status" value="1"/>
</dbReference>
<dbReference type="AlphaFoldDB" id="A0A2K1JHT8"/>
<reference evidence="3 5" key="2">
    <citation type="journal article" date="2018" name="Plant J.">
        <title>The Physcomitrella patens chromosome-scale assembly reveals moss genome structure and evolution.</title>
        <authorList>
            <person name="Lang D."/>
            <person name="Ullrich K.K."/>
            <person name="Murat F."/>
            <person name="Fuchs J."/>
            <person name="Jenkins J."/>
            <person name="Haas F.B."/>
            <person name="Piednoel M."/>
            <person name="Gundlach H."/>
            <person name="Van Bel M."/>
            <person name="Meyberg R."/>
            <person name="Vives C."/>
            <person name="Morata J."/>
            <person name="Symeonidi A."/>
            <person name="Hiss M."/>
            <person name="Muchero W."/>
            <person name="Kamisugi Y."/>
            <person name="Saleh O."/>
            <person name="Blanc G."/>
            <person name="Decker E.L."/>
            <person name="van Gessel N."/>
            <person name="Grimwood J."/>
            <person name="Hayes R.D."/>
            <person name="Graham S.W."/>
            <person name="Gunter L.E."/>
            <person name="McDaniel S.F."/>
            <person name="Hoernstein S.N.W."/>
            <person name="Larsson A."/>
            <person name="Li F.W."/>
            <person name="Perroud P.F."/>
            <person name="Phillips J."/>
            <person name="Ranjan P."/>
            <person name="Rokshar D.S."/>
            <person name="Rothfels C.J."/>
            <person name="Schneider L."/>
            <person name="Shu S."/>
            <person name="Stevenson D.W."/>
            <person name="Thummler F."/>
            <person name="Tillich M."/>
            <person name="Villarreal Aguilar J.C."/>
            <person name="Widiez T."/>
            <person name="Wong G.K."/>
            <person name="Wymore A."/>
            <person name="Zhang Y."/>
            <person name="Zimmer A.D."/>
            <person name="Quatrano R.S."/>
            <person name="Mayer K.F.X."/>
            <person name="Goodstein D."/>
            <person name="Casacuberta J.M."/>
            <person name="Vandepoele K."/>
            <person name="Reski R."/>
            <person name="Cuming A.C."/>
            <person name="Tuskan G.A."/>
            <person name="Maumus F."/>
            <person name="Salse J."/>
            <person name="Schmutz J."/>
            <person name="Rensing S.A."/>
        </authorList>
    </citation>
    <scope>NUCLEOTIDE SEQUENCE [LARGE SCALE GENOMIC DNA]</scope>
    <source>
        <strain evidence="4 5">cv. Gransden 2004</strain>
    </source>
</reference>